<dbReference type="EMBL" id="FP929134">
    <property type="protein sequence ID" value="CBX98527.1"/>
    <property type="molecule type" value="Genomic_DNA"/>
</dbReference>
<dbReference type="VEuPathDB" id="FungiDB:LEMA_uP077660.1"/>
<protein>
    <submittedName>
        <fullName evidence="2">Predicted protein</fullName>
    </submittedName>
</protein>
<feature type="region of interest" description="Disordered" evidence="1">
    <location>
        <begin position="40"/>
        <end position="60"/>
    </location>
</feature>
<reference evidence="3" key="1">
    <citation type="journal article" date="2011" name="Nat. Commun.">
        <title>Effector diversification within compartments of the Leptosphaeria maculans genome affected by Repeat-Induced Point mutations.</title>
        <authorList>
            <person name="Rouxel T."/>
            <person name="Grandaubert J."/>
            <person name="Hane J.K."/>
            <person name="Hoede C."/>
            <person name="van de Wouw A.P."/>
            <person name="Couloux A."/>
            <person name="Dominguez V."/>
            <person name="Anthouard V."/>
            <person name="Bally P."/>
            <person name="Bourras S."/>
            <person name="Cozijnsen A.J."/>
            <person name="Ciuffetti L.M."/>
            <person name="Degrave A."/>
            <person name="Dilmaghani A."/>
            <person name="Duret L."/>
            <person name="Fudal I."/>
            <person name="Goodwin S.B."/>
            <person name="Gout L."/>
            <person name="Glaser N."/>
            <person name="Linglin J."/>
            <person name="Kema G.H.J."/>
            <person name="Lapalu N."/>
            <person name="Lawrence C.B."/>
            <person name="May K."/>
            <person name="Meyer M."/>
            <person name="Ollivier B."/>
            <person name="Poulain J."/>
            <person name="Schoch C.L."/>
            <person name="Simon A."/>
            <person name="Spatafora J.W."/>
            <person name="Stachowiak A."/>
            <person name="Turgeon B.G."/>
            <person name="Tyler B.M."/>
            <person name="Vincent D."/>
            <person name="Weissenbach J."/>
            <person name="Amselem J."/>
            <person name="Quesneville H."/>
            <person name="Oliver R.P."/>
            <person name="Wincker P."/>
            <person name="Balesdent M.-H."/>
            <person name="Howlett B.J."/>
        </authorList>
    </citation>
    <scope>NUCLEOTIDE SEQUENCE [LARGE SCALE GENOMIC DNA]</scope>
    <source>
        <strain evidence="3">JN3 / isolate v23.1.3 / race Av1-4-5-6-7-8</strain>
    </source>
</reference>
<dbReference type="InParanoid" id="E5A4H9"/>
<proteinExistence type="predicted"/>
<dbReference type="Proteomes" id="UP000002668">
    <property type="component" value="Genome"/>
</dbReference>
<sequence length="75" mass="8817">MQKHPHRFNQVICTTSSSGDFNADLQFDPIQWPAHLRRAQKLHRPRRPQRLRCSRSQTHTTGTIPAELKLCRGWD</sequence>
<evidence type="ECO:0000313" key="2">
    <source>
        <dbReference type="EMBL" id="CBX98527.1"/>
    </source>
</evidence>
<feature type="compositionally biased region" description="Basic residues" evidence="1">
    <location>
        <begin position="40"/>
        <end position="53"/>
    </location>
</feature>
<dbReference type="HOGENOM" id="CLU_2671518_0_0_1"/>
<evidence type="ECO:0000313" key="3">
    <source>
        <dbReference type="Proteomes" id="UP000002668"/>
    </source>
</evidence>
<accession>E5A4H9</accession>
<dbReference type="AlphaFoldDB" id="E5A4H9"/>
<organism evidence="3">
    <name type="scientific">Leptosphaeria maculans (strain JN3 / isolate v23.1.3 / race Av1-4-5-6-7-8)</name>
    <name type="common">Blackleg fungus</name>
    <name type="synonym">Phoma lingam</name>
    <dbReference type="NCBI Taxonomy" id="985895"/>
    <lineage>
        <taxon>Eukaryota</taxon>
        <taxon>Fungi</taxon>
        <taxon>Dikarya</taxon>
        <taxon>Ascomycota</taxon>
        <taxon>Pezizomycotina</taxon>
        <taxon>Dothideomycetes</taxon>
        <taxon>Pleosporomycetidae</taxon>
        <taxon>Pleosporales</taxon>
        <taxon>Pleosporineae</taxon>
        <taxon>Leptosphaeriaceae</taxon>
        <taxon>Plenodomus</taxon>
        <taxon>Plenodomus lingam/Leptosphaeria maculans species complex</taxon>
    </lineage>
</organism>
<gene>
    <name evidence="2" type="ORF">LEMA_uP077660.1</name>
</gene>
<evidence type="ECO:0000256" key="1">
    <source>
        <dbReference type="SAM" id="MobiDB-lite"/>
    </source>
</evidence>
<keyword evidence="3" id="KW-1185">Reference proteome</keyword>
<name>E5A4H9_LEPMJ</name>